<organism evidence="18 19">
    <name type="scientific">Nematostella vectensis</name>
    <name type="common">Starlet sea anemone</name>
    <dbReference type="NCBI Taxonomy" id="45351"/>
    <lineage>
        <taxon>Eukaryota</taxon>
        <taxon>Metazoa</taxon>
        <taxon>Cnidaria</taxon>
        <taxon>Anthozoa</taxon>
        <taxon>Hexacorallia</taxon>
        <taxon>Actiniaria</taxon>
        <taxon>Edwardsiidae</taxon>
        <taxon>Nematostella</taxon>
    </lineage>
</organism>
<evidence type="ECO:0000313" key="19">
    <source>
        <dbReference type="Proteomes" id="UP000001593"/>
    </source>
</evidence>
<evidence type="ECO:0000256" key="7">
    <source>
        <dbReference type="ARBA" id="ARBA00022679"/>
    </source>
</evidence>
<reference evidence="18 19" key="1">
    <citation type="journal article" date="2007" name="Science">
        <title>Sea anemone genome reveals ancestral eumetazoan gene repertoire and genomic organization.</title>
        <authorList>
            <person name="Putnam N.H."/>
            <person name="Srivastava M."/>
            <person name="Hellsten U."/>
            <person name="Dirks B."/>
            <person name="Chapman J."/>
            <person name="Salamov A."/>
            <person name="Terry A."/>
            <person name="Shapiro H."/>
            <person name="Lindquist E."/>
            <person name="Kapitonov V.V."/>
            <person name="Jurka J."/>
            <person name="Genikhovich G."/>
            <person name="Grigoriev I.V."/>
            <person name="Lucas S.M."/>
            <person name="Steele R.E."/>
            <person name="Finnerty J.R."/>
            <person name="Technau U."/>
            <person name="Martindale M.Q."/>
            <person name="Rokhsar D.S."/>
        </authorList>
    </citation>
    <scope>NUCLEOTIDE SEQUENCE [LARGE SCALE GENOMIC DNA]</scope>
    <source>
        <strain evidence="19">CH2 X CH6</strain>
    </source>
</reference>
<dbReference type="KEGG" id="nve:5511529"/>
<evidence type="ECO:0000256" key="11">
    <source>
        <dbReference type="ARBA" id="ARBA00023180"/>
    </source>
</evidence>
<evidence type="ECO:0000256" key="3">
    <source>
        <dbReference type="ARBA" id="ARBA00010626"/>
    </source>
</evidence>
<evidence type="ECO:0000313" key="18">
    <source>
        <dbReference type="EMBL" id="EDO39909.1"/>
    </source>
</evidence>
<proteinExistence type="inferred from homology"/>
<protein>
    <recommendedName>
        <fullName evidence="5">GDP-fucose protein O-fucosyltransferase 1</fullName>
        <ecNumber evidence="4">2.4.1.221</ecNumber>
    </recommendedName>
    <alternativeName>
        <fullName evidence="14">Peptide-O-fucosyltransferase 1</fullName>
    </alternativeName>
</protein>
<dbReference type="GO" id="GO:0046922">
    <property type="term" value="F:peptide-O-fucosyltransferase activity"/>
    <property type="evidence" value="ECO:0000318"/>
    <property type="project" value="GO_Central"/>
</dbReference>
<evidence type="ECO:0000256" key="17">
    <source>
        <dbReference type="SAM" id="SignalP"/>
    </source>
</evidence>
<dbReference type="GO" id="GO:0005783">
    <property type="term" value="C:endoplasmic reticulum"/>
    <property type="evidence" value="ECO:0000318"/>
    <property type="project" value="GO_Central"/>
</dbReference>
<dbReference type="Pfam" id="PF10250">
    <property type="entry name" value="O-FucT"/>
    <property type="match status" value="1"/>
</dbReference>
<feature type="chain" id="PRO_5002712436" description="GDP-fucose protein O-fucosyltransferase 1" evidence="17">
    <location>
        <begin position="27"/>
        <end position="366"/>
    </location>
</feature>
<dbReference type="Proteomes" id="UP000001593">
    <property type="component" value="Unassembled WGS sequence"/>
</dbReference>
<name>A7S8P6_NEMVE</name>
<dbReference type="PANTHER" id="PTHR21420">
    <property type="entry name" value="GDP-FUCOSE PROTEIN O-FUCOSYLTRANSFERASE 1"/>
    <property type="match status" value="1"/>
</dbReference>
<keyword evidence="17" id="KW-0732">Signal</keyword>
<dbReference type="eggNOG" id="KOG3849">
    <property type="taxonomic scope" value="Eukaryota"/>
</dbReference>
<comment type="subcellular location">
    <subcellularLocation>
        <location evidence="1">Endoplasmic reticulum</location>
    </subcellularLocation>
</comment>
<comment type="pathway">
    <text evidence="2">Protein modification; protein glycosylation.</text>
</comment>
<evidence type="ECO:0000256" key="16">
    <source>
        <dbReference type="ARBA" id="ARBA00048647"/>
    </source>
</evidence>
<dbReference type="PANTHER" id="PTHR21420:SF9">
    <property type="entry name" value="GDP-FUCOSE PROTEIN O-FUCOSYLTRANSFERASE 1"/>
    <property type="match status" value="1"/>
</dbReference>
<dbReference type="PhylomeDB" id="A7S8P6"/>
<dbReference type="Gene3D" id="3.40.50.11350">
    <property type="match status" value="1"/>
</dbReference>
<evidence type="ECO:0000256" key="15">
    <source>
        <dbReference type="ARBA" id="ARBA00047273"/>
    </source>
</evidence>
<dbReference type="HOGENOM" id="CLU_039551_0_0_1"/>
<keyword evidence="10" id="KW-1015">Disulfide bond</keyword>
<dbReference type="EMBL" id="DS469599">
    <property type="protein sequence ID" value="EDO39909.1"/>
    <property type="molecule type" value="Genomic_DNA"/>
</dbReference>
<evidence type="ECO:0000256" key="5">
    <source>
        <dbReference type="ARBA" id="ARBA00021745"/>
    </source>
</evidence>
<dbReference type="GO" id="GO:0008593">
    <property type="term" value="P:regulation of Notch signaling pathway"/>
    <property type="evidence" value="ECO:0000318"/>
    <property type="project" value="GO_Central"/>
</dbReference>
<evidence type="ECO:0000256" key="13">
    <source>
        <dbReference type="ARBA" id="ARBA00023277"/>
    </source>
</evidence>
<gene>
    <name evidence="18" type="ORF">NEMVEDRAFT_v1g187029</name>
</gene>
<keyword evidence="6" id="KW-0328">Glycosyltransferase</keyword>
<dbReference type="FunCoup" id="A7S8P6">
    <property type="interactions" value="774"/>
</dbReference>
<keyword evidence="7" id="KW-0808">Transferase</keyword>
<dbReference type="OrthoDB" id="10050276at2759"/>
<dbReference type="InterPro" id="IPR039922">
    <property type="entry name" value="POFUT1"/>
</dbReference>
<evidence type="ECO:0000256" key="2">
    <source>
        <dbReference type="ARBA" id="ARBA00004922"/>
    </source>
</evidence>
<evidence type="ECO:0000256" key="10">
    <source>
        <dbReference type="ARBA" id="ARBA00023157"/>
    </source>
</evidence>
<comment type="similarity">
    <text evidence="3">Belongs to the glycosyltransferase 65 family.</text>
</comment>
<keyword evidence="9" id="KW-0914">Notch signaling pathway</keyword>
<dbReference type="STRING" id="45351.A7S8P6"/>
<dbReference type="EC" id="2.4.1.221" evidence="4"/>
<dbReference type="InterPro" id="IPR019378">
    <property type="entry name" value="GDP-Fuc_O-FucTrfase"/>
</dbReference>
<dbReference type="UniPathway" id="UPA00378"/>
<comment type="catalytic activity">
    <reaction evidence="16">
        <text>L-seryl-[protein] + GDP-beta-L-fucose = 3-O-(alpha-L-fucosyl)-L-seryl-[protein] + GDP + H(+)</text>
        <dbReference type="Rhea" id="RHEA:63644"/>
        <dbReference type="Rhea" id="RHEA-COMP:9863"/>
        <dbReference type="Rhea" id="RHEA-COMP:17914"/>
        <dbReference type="ChEBI" id="CHEBI:15378"/>
        <dbReference type="ChEBI" id="CHEBI:29999"/>
        <dbReference type="ChEBI" id="CHEBI:57273"/>
        <dbReference type="ChEBI" id="CHEBI:58189"/>
        <dbReference type="ChEBI" id="CHEBI:189632"/>
        <dbReference type="EC" id="2.4.1.221"/>
    </reaction>
    <physiologicalReaction direction="left-to-right" evidence="16">
        <dbReference type="Rhea" id="RHEA:63645"/>
    </physiologicalReaction>
</comment>
<keyword evidence="13" id="KW-0119">Carbohydrate metabolism</keyword>
<dbReference type="AlphaFoldDB" id="A7S8P6"/>
<evidence type="ECO:0000256" key="9">
    <source>
        <dbReference type="ARBA" id="ARBA00022976"/>
    </source>
</evidence>
<dbReference type="GO" id="GO:0006004">
    <property type="term" value="P:fucose metabolic process"/>
    <property type="evidence" value="ECO:0007669"/>
    <property type="project" value="UniProtKB-KW"/>
</dbReference>
<evidence type="ECO:0000256" key="6">
    <source>
        <dbReference type="ARBA" id="ARBA00022676"/>
    </source>
</evidence>
<keyword evidence="19" id="KW-1185">Reference proteome</keyword>
<sequence length="366" mass="41775">MAAGRCVFTRLFTFSILCLYVSLVLSRFDSNGYVLYCPCMGRFGNQADHFLGALSFAKEINRTLALPPWRTYKNIPFDEFFLVAPIQQYHRVVLMEDFMSFIAPTVWPAGKRVGYCWLPPGSSTKCQMKDGNPFRPFWDELGVDFDDYEVFHLSYHTRDAYVRHQWKQQFPPSLHPVLAFRGAPATFPVLELDRQLHQYLQWSPKITQQVEEYISKSLPKGKFVGIHLRNGIDWQNACEHVDGISSFMASPQCLGYSHYRTVTKTICLPSPDDIINQTLTAVNQIHAKAVYVATDNNPMLQELRAALTKNVIVVHQNPWLPQLDLAILARADHFIGNCVSSFSAFVKRERDVNGRTTTFFGFTGNG</sequence>
<keyword evidence="8" id="KW-0256">Endoplasmic reticulum</keyword>
<dbReference type="CDD" id="cd11302">
    <property type="entry name" value="O-FucT-1"/>
    <property type="match status" value="1"/>
</dbReference>
<evidence type="ECO:0000256" key="4">
    <source>
        <dbReference type="ARBA" id="ARBA00012196"/>
    </source>
</evidence>
<keyword evidence="11" id="KW-0325">Glycoprotein</keyword>
<feature type="signal peptide" evidence="17">
    <location>
        <begin position="1"/>
        <end position="26"/>
    </location>
</feature>
<comment type="catalytic activity">
    <reaction evidence="15">
        <text>L-threonyl-[protein] + GDP-beta-L-fucose = 3-O-(alpha-L-fucosyl)-L-threonyl-[protein] + GDP + H(+)</text>
        <dbReference type="Rhea" id="RHEA:70491"/>
        <dbReference type="Rhea" id="RHEA-COMP:11060"/>
        <dbReference type="Rhea" id="RHEA-COMP:17915"/>
        <dbReference type="ChEBI" id="CHEBI:15378"/>
        <dbReference type="ChEBI" id="CHEBI:30013"/>
        <dbReference type="ChEBI" id="CHEBI:57273"/>
        <dbReference type="ChEBI" id="CHEBI:58189"/>
        <dbReference type="ChEBI" id="CHEBI:189631"/>
        <dbReference type="EC" id="2.4.1.221"/>
    </reaction>
    <physiologicalReaction direction="left-to-right" evidence="15">
        <dbReference type="Rhea" id="RHEA:70492"/>
    </physiologicalReaction>
</comment>
<evidence type="ECO:0000256" key="12">
    <source>
        <dbReference type="ARBA" id="ARBA00023253"/>
    </source>
</evidence>
<keyword evidence="12" id="KW-0294">Fucose metabolism</keyword>
<dbReference type="Gene3D" id="3.40.50.11340">
    <property type="match status" value="1"/>
</dbReference>
<dbReference type="OMA" id="WQNACRL"/>
<evidence type="ECO:0000256" key="14">
    <source>
        <dbReference type="ARBA" id="ARBA00033080"/>
    </source>
</evidence>
<accession>A7S8P6</accession>
<dbReference type="GO" id="GO:0007219">
    <property type="term" value="P:Notch signaling pathway"/>
    <property type="evidence" value="ECO:0007669"/>
    <property type="project" value="UniProtKB-KW"/>
</dbReference>
<evidence type="ECO:0000256" key="1">
    <source>
        <dbReference type="ARBA" id="ARBA00004240"/>
    </source>
</evidence>
<evidence type="ECO:0000256" key="8">
    <source>
        <dbReference type="ARBA" id="ARBA00022824"/>
    </source>
</evidence>
<dbReference type="InParanoid" id="A7S8P6"/>
<dbReference type="GO" id="GO:0036066">
    <property type="term" value="P:protein O-linked glycosylation via fucose"/>
    <property type="evidence" value="ECO:0000318"/>
    <property type="project" value="GO_Central"/>
</dbReference>